<organism evidence="2 3">
    <name type="scientific">Penicillium hetheringtonii</name>
    <dbReference type="NCBI Taxonomy" id="911720"/>
    <lineage>
        <taxon>Eukaryota</taxon>
        <taxon>Fungi</taxon>
        <taxon>Dikarya</taxon>
        <taxon>Ascomycota</taxon>
        <taxon>Pezizomycotina</taxon>
        <taxon>Eurotiomycetes</taxon>
        <taxon>Eurotiomycetidae</taxon>
        <taxon>Eurotiales</taxon>
        <taxon>Aspergillaceae</taxon>
        <taxon>Penicillium</taxon>
    </lineage>
</organism>
<feature type="compositionally biased region" description="Polar residues" evidence="1">
    <location>
        <begin position="61"/>
        <end position="71"/>
    </location>
</feature>
<evidence type="ECO:0000256" key="1">
    <source>
        <dbReference type="SAM" id="MobiDB-lite"/>
    </source>
</evidence>
<dbReference type="AlphaFoldDB" id="A0AAD6H0G5"/>
<feature type="compositionally biased region" description="Polar residues" evidence="1">
    <location>
        <begin position="37"/>
        <end position="48"/>
    </location>
</feature>
<gene>
    <name evidence="2" type="ORF">N7450_001564</name>
</gene>
<evidence type="ECO:0000313" key="2">
    <source>
        <dbReference type="EMBL" id="KAJ5600497.1"/>
    </source>
</evidence>
<accession>A0AAD6H0G5</accession>
<evidence type="ECO:0000313" key="3">
    <source>
        <dbReference type="Proteomes" id="UP001216150"/>
    </source>
</evidence>
<proteinExistence type="predicted"/>
<name>A0AAD6H0G5_9EURO</name>
<feature type="region of interest" description="Disordered" evidence="1">
    <location>
        <begin position="1"/>
        <end position="71"/>
    </location>
</feature>
<evidence type="ECO:0008006" key="4">
    <source>
        <dbReference type="Google" id="ProtNLM"/>
    </source>
</evidence>
<reference evidence="2 3" key="1">
    <citation type="journal article" date="2023" name="IMA Fungus">
        <title>Comparative genomic study of the Penicillium genus elucidates a diverse pangenome and 15 lateral gene transfer events.</title>
        <authorList>
            <person name="Petersen C."/>
            <person name="Sorensen T."/>
            <person name="Nielsen M.R."/>
            <person name="Sondergaard T.E."/>
            <person name="Sorensen J.L."/>
            <person name="Fitzpatrick D.A."/>
            <person name="Frisvad J.C."/>
            <person name="Nielsen K.L."/>
        </authorList>
    </citation>
    <scope>NUCLEOTIDE SEQUENCE [LARGE SCALE GENOMIC DNA]</scope>
    <source>
        <strain evidence="2 3">IBT 29057</strain>
    </source>
</reference>
<sequence length="71" mass="7186">MSPTDATMIQAADAKAGNDMNRFPARAQVAAAKNTKSESSSPGFSGNGTAAGPNDGMKKSPASSVRISDKK</sequence>
<dbReference type="Proteomes" id="UP001216150">
    <property type="component" value="Unassembled WGS sequence"/>
</dbReference>
<keyword evidence="3" id="KW-1185">Reference proteome</keyword>
<comment type="caution">
    <text evidence="2">The sequence shown here is derived from an EMBL/GenBank/DDBJ whole genome shotgun (WGS) entry which is preliminary data.</text>
</comment>
<protein>
    <recommendedName>
        <fullName evidence="4">SMP domain-containing protein</fullName>
    </recommendedName>
</protein>
<dbReference type="EMBL" id="JAQJAC010000001">
    <property type="protein sequence ID" value="KAJ5600497.1"/>
    <property type="molecule type" value="Genomic_DNA"/>
</dbReference>